<evidence type="ECO:0000259" key="1">
    <source>
        <dbReference type="PROSITE" id="PS51352"/>
    </source>
</evidence>
<dbReference type="InterPro" id="IPR050620">
    <property type="entry name" value="Thioredoxin_H-type-like"/>
</dbReference>
<comment type="caution">
    <text evidence="2">The sequence shown here is derived from an EMBL/GenBank/DDBJ whole genome shotgun (WGS) entry which is preliminary data.</text>
</comment>
<protein>
    <recommendedName>
        <fullName evidence="1">Thioredoxin domain-containing protein</fullName>
    </recommendedName>
</protein>
<organism evidence="2 3">
    <name type="scientific">Rhynchospora breviuscula</name>
    <dbReference type="NCBI Taxonomy" id="2022672"/>
    <lineage>
        <taxon>Eukaryota</taxon>
        <taxon>Viridiplantae</taxon>
        <taxon>Streptophyta</taxon>
        <taxon>Embryophyta</taxon>
        <taxon>Tracheophyta</taxon>
        <taxon>Spermatophyta</taxon>
        <taxon>Magnoliopsida</taxon>
        <taxon>Liliopsida</taxon>
        <taxon>Poales</taxon>
        <taxon>Cyperaceae</taxon>
        <taxon>Cyperoideae</taxon>
        <taxon>Rhynchosporeae</taxon>
        <taxon>Rhynchospora</taxon>
    </lineage>
</organism>
<evidence type="ECO:0000313" key="3">
    <source>
        <dbReference type="Proteomes" id="UP001151287"/>
    </source>
</evidence>
<feature type="domain" description="Thioredoxin" evidence="1">
    <location>
        <begin position="4"/>
        <end position="118"/>
    </location>
</feature>
<name>A0A9Q0HTR3_9POAL</name>
<keyword evidence="3" id="KW-1185">Reference proteome</keyword>
<dbReference type="SUPFAM" id="SSF52833">
    <property type="entry name" value="Thioredoxin-like"/>
    <property type="match status" value="1"/>
</dbReference>
<dbReference type="InterPro" id="IPR036249">
    <property type="entry name" value="Thioredoxin-like_sf"/>
</dbReference>
<evidence type="ECO:0000313" key="2">
    <source>
        <dbReference type="EMBL" id="KAJ1698172.1"/>
    </source>
</evidence>
<dbReference type="PANTHER" id="PTHR10438:SF242">
    <property type="entry name" value="THIOREDOXIN-LIKE PROTEIN CXXS1"/>
    <property type="match status" value="1"/>
</dbReference>
<dbReference type="Pfam" id="PF00085">
    <property type="entry name" value="Thioredoxin"/>
    <property type="match status" value="1"/>
</dbReference>
<dbReference type="Proteomes" id="UP001151287">
    <property type="component" value="Unassembled WGS sequence"/>
</dbReference>
<dbReference type="AlphaFoldDB" id="A0A9Q0HTR3"/>
<dbReference type="CDD" id="cd02947">
    <property type="entry name" value="TRX_family"/>
    <property type="match status" value="1"/>
</dbReference>
<accession>A0A9Q0HTR3</accession>
<dbReference type="PROSITE" id="PS51352">
    <property type="entry name" value="THIOREDOXIN_2"/>
    <property type="match status" value="1"/>
</dbReference>
<proteinExistence type="predicted"/>
<dbReference type="InterPro" id="IPR013766">
    <property type="entry name" value="Thioredoxin_domain"/>
</dbReference>
<gene>
    <name evidence="2" type="ORF">LUZ63_006684</name>
</gene>
<dbReference type="Gene3D" id="3.40.30.10">
    <property type="entry name" value="Glutaredoxin"/>
    <property type="match status" value="1"/>
</dbReference>
<dbReference type="EMBL" id="JAMQYH010000002">
    <property type="protein sequence ID" value="KAJ1698172.1"/>
    <property type="molecule type" value="Genomic_DNA"/>
</dbReference>
<reference evidence="2" key="1">
    <citation type="journal article" date="2022" name="Cell">
        <title>Repeat-based holocentromeres influence genome architecture and karyotype evolution.</title>
        <authorList>
            <person name="Hofstatter P.G."/>
            <person name="Thangavel G."/>
            <person name="Lux T."/>
            <person name="Neumann P."/>
            <person name="Vondrak T."/>
            <person name="Novak P."/>
            <person name="Zhang M."/>
            <person name="Costa L."/>
            <person name="Castellani M."/>
            <person name="Scott A."/>
            <person name="Toegelov H."/>
            <person name="Fuchs J."/>
            <person name="Mata-Sucre Y."/>
            <person name="Dias Y."/>
            <person name="Vanzela A.L.L."/>
            <person name="Huettel B."/>
            <person name="Almeida C.C.S."/>
            <person name="Simkova H."/>
            <person name="Souza G."/>
            <person name="Pedrosa-Harand A."/>
            <person name="Macas J."/>
            <person name="Mayer K.F.X."/>
            <person name="Houben A."/>
            <person name="Marques A."/>
        </authorList>
    </citation>
    <scope>NUCLEOTIDE SEQUENCE</scope>
    <source>
        <strain evidence="2">RhyBre1mFocal</strain>
    </source>
</reference>
<dbReference type="OrthoDB" id="10263751at2759"/>
<sequence length="128" mass="14134">MAALEEMKRAKVVKVESEDSWNLFLSQASNHGCPVIVHFSASWCVPSLAMNGYFEELAHNYQDILFLLVDVDEVKEVAAKMEIKAMPTFVLMRDTEVLSKIVGANPDAIKNLADSCVQSTTVPQSDSV</sequence>
<dbReference type="PANTHER" id="PTHR10438">
    <property type="entry name" value="THIOREDOXIN"/>
    <property type="match status" value="1"/>
</dbReference>